<feature type="region of interest" description="Disordered" evidence="1">
    <location>
        <begin position="44"/>
        <end position="148"/>
    </location>
</feature>
<feature type="non-terminal residue" evidence="2">
    <location>
        <position position="148"/>
    </location>
</feature>
<sequence>ERPQRAVRNHPDAGDGGDHLRDARRDEAVRNGLRRRGRVLWVAGDPVPVRQRRVRDAAGAGGRRDAGGGPLHPLRGAAPRRDHGGGHRDGARVEGLLPPRRLRVRAPAARQQRGAVPDRLRRAGAGQRDRPRAPAGGGEPCPGAADGV</sequence>
<feature type="compositionally biased region" description="Low complexity" evidence="1">
    <location>
        <begin position="95"/>
        <end position="115"/>
    </location>
</feature>
<reference evidence="2" key="1">
    <citation type="submission" date="2020-02" db="EMBL/GenBank/DDBJ databases">
        <authorList>
            <person name="Meier V. D."/>
        </authorList>
    </citation>
    <scope>NUCLEOTIDE SEQUENCE</scope>
    <source>
        <strain evidence="2">AVDCRST_MAG68</strain>
    </source>
</reference>
<evidence type="ECO:0000313" key="2">
    <source>
        <dbReference type="EMBL" id="CAA9325027.1"/>
    </source>
</evidence>
<feature type="compositionally biased region" description="Basic and acidic residues" evidence="1">
    <location>
        <begin position="79"/>
        <end position="92"/>
    </location>
</feature>
<feature type="compositionally biased region" description="Basic and acidic residues" evidence="1">
    <location>
        <begin position="116"/>
        <end position="132"/>
    </location>
</feature>
<accession>A0A6J4L9S2</accession>
<dbReference type="EMBL" id="CADCTW010000101">
    <property type="protein sequence ID" value="CAA9325027.1"/>
    <property type="molecule type" value="Genomic_DNA"/>
</dbReference>
<feature type="non-terminal residue" evidence="2">
    <location>
        <position position="1"/>
    </location>
</feature>
<organism evidence="2">
    <name type="scientific">uncultured Gemmatimonadota bacterium</name>
    <dbReference type="NCBI Taxonomy" id="203437"/>
    <lineage>
        <taxon>Bacteria</taxon>
        <taxon>Pseudomonadati</taxon>
        <taxon>Gemmatimonadota</taxon>
        <taxon>environmental samples</taxon>
    </lineage>
</organism>
<feature type="region of interest" description="Disordered" evidence="1">
    <location>
        <begin position="1"/>
        <end position="24"/>
    </location>
</feature>
<name>A0A6J4L9S2_9BACT</name>
<proteinExistence type="predicted"/>
<dbReference type="AlphaFoldDB" id="A0A6J4L9S2"/>
<protein>
    <submittedName>
        <fullName evidence="2">Uncharacterized protein</fullName>
    </submittedName>
</protein>
<gene>
    <name evidence="2" type="ORF">AVDCRST_MAG68-2037</name>
</gene>
<evidence type="ECO:0000256" key="1">
    <source>
        <dbReference type="SAM" id="MobiDB-lite"/>
    </source>
</evidence>